<comment type="caution">
    <text evidence="2">The sequence shown here is derived from an EMBL/GenBank/DDBJ whole genome shotgun (WGS) entry which is preliminary data.</text>
</comment>
<accession>A0ABR0H4P4</accession>
<organism evidence="2 3">
    <name type="scientific">Podospora pseudopauciseta</name>
    <dbReference type="NCBI Taxonomy" id="2093780"/>
    <lineage>
        <taxon>Eukaryota</taxon>
        <taxon>Fungi</taxon>
        <taxon>Dikarya</taxon>
        <taxon>Ascomycota</taxon>
        <taxon>Pezizomycotina</taxon>
        <taxon>Sordariomycetes</taxon>
        <taxon>Sordariomycetidae</taxon>
        <taxon>Sordariales</taxon>
        <taxon>Podosporaceae</taxon>
        <taxon>Podospora</taxon>
    </lineage>
</organism>
<dbReference type="PROSITE" id="PS50297">
    <property type="entry name" value="ANK_REP_REGION"/>
    <property type="match status" value="2"/>
</dbReference>
<dbReference type="InterPro" id="IPR039323">
    <property type="entry name" value="ANKRD_45/46/60"/>
</dbReference>
<dbReference type="SMART" id="SM00248">
    <property type="entry name" value="ANK"/>
    <property type="match status" value="2"/>
</dbReference>
<feature type="repeat" description="ANK" evidence="1">
    <location>
        <begin position="43"/>
        <end position="75"/>
    </location>
</feature>
<dbReference type="PANTHER" id="PTHR22677:SF4">
    <property type="entry name" value="USHER SYNDROME TYPE-1G PROTEIN-LIKE PROTEIN"/>
    <property type="match status" value="1"/>
</dbReference>
<proteinExistence type="predicted"/>
<dbReference type="InterPro" id="IPR002110">
    <property type="entry name" value="Ankyrin_rpt"/>
</dbReference>
<sequence length="153" mass="17038">MQSEIMSHDGAIPLLHCAVGRGHIETVNKLLRAGADIDARAGNGETALHIAAQFGRMTITAMLLASGAKIKAKDNEGHTPRHLAQEKGPSNFECLFDLAWPREIQSREKIPVIPDITPESHSTKSPYSFTKAFRKFHRQLYKGFPNSKNNWFC</sequence>
<dbReference type="Proteomes" id="UP001326199">
    <property type="component" value="Unassembled WGS sequence"/>
</dbReference>
<gene>
    <name evidence="2" type="ORF">QC763_602403</name>
</gene>
<evidence type="ECO:0000313" key="2">
    <source>
        <dbReference type="EMBL" id="KAK4662876.1"/>
    </source>
</evidence>
<protein>
    <recommendedName>
        <fullName evidence="4">Ankyrin repeat protein</fullName>
    </recommendedName>
</protein>
<dbReference type="RefSeq" id="XP_062762842.1">
    <property type="nucleotide sequence ID" value="XM_062914089.1"/>
</dbReference>
<dbReference type="PANTHER" id="PTHR22677">
    <property type="entry name" value="ANKYRIN REPEAT DOMAIN-CONTAINING PROTEIN 60"/>
    <property type="match status" value="1"/>
</dbReference>
<dbReference type="EMBL" id="JAFFHB010000008">
    <property type="protein sequence ID" value="KAK4662876.1"/>
    <property type="molecule type" value="Genomic_DNA"/>
</dbReference>
<feature type="repeat" description="ANK" evidence="1">
    <location>
        <begin position="15"/>
        <end position="42"/>
    </location>
</feature>
<name>A0ABR0H4P4_9PEZI</name>
<dbReference type="Gene3D" id="1.25.40.20">
    <property type="entry name" value="Ankyrin repeat-containing domain"/>
    <property type="match status" value="1"/>
</dbReference>
<reference evidence="2 3" key="1">
    <citation type="journal article" date="2023" name="bioRxiv">
        <title>High-quality genome assemblies of four members of thePodospora anserinaspecies complex.</title>
        <authorList>
            <person name="Ament-Velasquez S.L."/>
            <person name="Vogan A.A."/>
            <person name="Wallerman O."/>
            <person name="Hartmann F."/>
            <person name="Gautier V."/>
            <person name="Silar P."/>
            <person name="Giraud T."/>
            <person name="Johannesson H."/>
        </authorList>
    </citation>
    <scope>NUCLEOTIDE SEQUENCE [LARGE SCALE GENOMIC DNA]</scope>
    <source>
        <strain evidence="2 3">CBS 411.78</strain>
    </source>
</reference>
<dbReference type="GeneID" id="87934432"/>
<keyword evidence="3" id="KW-1185">Reference proteome</keyword>
<evidence type="ECO:0000256" key="1">
    <source>
        <dbReference type="PROSITE-ProRule" id="PRU00023"/>
    </source>
</evidence>
<evidence type="ECO:0000313" key="3">
    <source>
        <dbReference type="Proteomes" id="UP001326199"/>
    </source>
</evidence>
<evidence type="ECO:0008006" key="4">
    <source>
        <dbReference type="Google" id="ProtNLM"/>
    </source>
</evidence>
<dbReference type="SUPFAM" id="SSF48403">
    <property type="entry name" value="Ankyrin repeat"/>
    <property type="match status" value="1"/>
</dbReference>
<dbReference type="PROSITE" id="PS50088">
    <property type="entry name" value="ANK_REPEAT"/>
    <property type="match status" value="2"/>
</dbReference>
<dbReference type="InterPro" id="IPR036770">
    <property type="entry name" value="Ankyrin_rpt-contain_sf"/>
</dbReference>
<keyword evidence="1" id="KW-0040">ANK repeat</keyword>
<dbReference type="Pfam" id="PF12796">
    <property type="entry name" value="Ank_2"/>
    <property type="match status" value="1"/>
</dbReference>